<dbReference type="RefSeq" id="WP_188081297.1">
    <property type="nucleotide sequence ID" value="NZ_JACIEU010000004.1"/>
</dbReference>
<dbReference type="EMBL" id="JACIEU010000004">
    <property type="protein sequence ID" value="MBB4147444.1"/>
    <property type="molecule type" value="Genomic_DNA"/>
</dbReference>
<dbReference type="AlphaFoldDB" id="A0A7W6LN62"/>
<organism evidence="2 3">
    <name type="scientific">Sphingobium scionense</name>
    <dbReference type="NCBI Taxonomy" id="1404341"/>
    <lineage>
        <taxon>Bacteria</taxon>
        <taxon>Pseudomonadati</taxon>
        <taxon>Pseudomonadota</taxon>
        <taxon>Alphaproteobacteria</taxon>
        <taxon>Sphingomonadales</taxon>
        <taxon>Sphingomonadaceae</taxon>
        <taxon>Sphingobium</taxon>
    </lineage>
</organism>
<sequence length="122" mass="13652">MPDRVRHDEGGLHFVMIFSVLLLAAGGQLLNLRDEWKSCVTQTAIELSRRNVGPAITVEIAEIECRDKFDRWVVAEIADANLMNGIEPDEAKYMAASYVALEASAYRKSVEEKILEQRAASK</sequence>
<feature type="transmembrane region" description="Helical" evidence="1">
    <location>
        <begin position="12"/>
        <end position="32"/>
    </location>
</feature>
<evidence type="ECO:0000313" key="2">
    <source>
        <dbReference type="EMBL" id="MBB4147444.1"/>
    </source>
</evidence>
<reference evidence="2 3" key="1">
    <citation type="submission" date="2020-08" db="EMBL/GenBank/DDBJ databases">
        <title>Genomic Encyclopedia of Type Strains, Phase IV (KMG-IV): sequencing the most valuable type-strain genomes for metagenomic binning, comparative biology and taxonomic classification.</title>
        <authorList>
            <person name="Goeker M."/>
        </authorList>
    </citation>
    <scope>NUCLEOTIDE SEQUENCE [LARGE SCALE GENOMIC DNA]</scope>
    <source>
        <strain evidence="2 3">DSM 19371</strain>
    </source>
</reference>
<gene>
    <name evidence="2" type="ORF">GGQ90_001215</name>
</gene>
<keyword evidence="3" id="KW-1185">Reference proteome</keyword>
<name>A0A7W6LN62_9SPHN</name>
<dbReference type="Proteomes" id="UP000590524">
    <property type="component" value="Unassembled WGS sequence"/>
</dbReference>
<keyword evidence="1" id="KW-0472">Membrane</keyword>
<proteinExistence type="predicted"/>
<accession>A0A7W6LN62</accession>
<evidence type="ECO:0000256" key="1">
    <source>
        <dbReference type="SAM" id="Phobius"/>
    </source>
</evidence>
<keyword evidence="1" id="KW-0812">Transmembrane</keyword>
<comment type="caution">
    <text evidence="2">The sequence shown here is derived from an EMBL/GenBank/DDBJ whole genome shotgun (WGS) entry which is preliminary data.</text>
</comment>
<evidence type="ECO:0000313" key="3">
    <source>
        <dbReference type="Proteomes" id="UP000590524"/>
    </source>
</evidence>
<protein>
    <submittedName>
        <fullName evidence="2">Uncharacterized protein</fullName>
    </submittedName>
</protein>
<keyword evidence="1" id="KW-1133">Transmembrane helix</keyword>